<dbReference type="SMART" id="SM00942">
    <property type="entry name" value="PriCT_1"/>
    <property type="match status" value="1"/>
</dbReference>
<dbReference type="InterPro" id="IPR014820">
    <property type="entry name" value="PriCT_1"/>
</dbReference>
<keyword evidence="6" id="KW-1185">Reference proteome</keyword>
<evidence type="ECO:0000259" key="1">
    <source>
        <dbReference type="SMART" id="SM00942"/>
    </source>
</evidence>
<dbReference type="SMART" id="SM00943">
    <property type="entry name" value="Prim-Pol"/>
    <property type="match status" value="1"/>
</dbReference>
<reference evidence="3 5" key="1">
    <citation type="submission" date="2013-02" db="EMBL/GenBank/DDBJ databases">
        <title>The Genome Sequence of Enterococcus gilvus ATCC BAA-350.</title>
        <authorList>
            <consortium name="The Broad Institute Genome Sequencing Platform"/>
            <consortium name="The Broad Institute Genome Sequencing Center for Infectious Disease"/>
            <person name="Earl A.M."/>
            <person name="Gilmore M.S."/>
            <person name="Lebreton F."/>
            <person name="Walker B."/>
            <person name="Young S.K."/>
            <person name="Zeng Q."/>
            <person name="Gargeya S."/>
            <person name="Fitzgerald M."/>
            <person name="Haas B."/>
            <person name="Abouelleil A."/>
            <person name="Alvarado L."/>
            <person name="Arachchi H.M."/>
            <person name="Berlin A.M."/>
            <person name="Chapman S.B."/>
            <person name="Dewar J."/>
            <person name="Goldberg J."/>
            <person name="Griggs A."/>
            <person name="Gujja S."/>
            <person name="Hansen M."/>
            <person name="Howarth C."/>
            <person name="Imamovic A."/>
            <person name="Larimer J."/>
            <person name="McCowan C."/>
            <person name="Murphy C."/>
            <person name="Neiman D."/>
            <person name="Pearson M."/>
            <person name="Priest M."/>
            <person name="Roberts A."/>
            <person name="Saif S."/>
            <person name="Shea T."/>
            <person name="Sisk P."/>
            <person name="Sykes S."/>
            <person name="Wortman J."/>
            <person name="Nusbaum C."/>
            <person name="Birren B."/>
        </authorList>
    </citation>
    <scope>NUCLEOTIDE SEQUENCE [LARGE SCALE GENOMIC DNA]</scope>
    <source>
        <strain evidence="3 5">ATCC BAA-350</strain>
    </source>
</reference>
<dbReference type="AlphaFoldDB" id="R2XTV8"/>
<evidence type="ECO:0000313" key="5">
    <source>
        <dbReference type="Proteomes" id="UP000013750"/>
    </source>
</evidence>
<evidence type="ECO:0008006" key="7">
    <source>
        <dbReference type="Google" id="ProtNLM"/>
    </source>
</evidence>
<evidence type="ECO:0000259" key="2">
    <source>
        <dbReference type="SMART" id="SM00943"/>
    </source>
</evidence>
<feature type="domain" description="Primase C-terminal 1" evidence="1">
    <location>
        <begin position="178"/>
        <end position="249"/>
    </location>
</feature>
<evidence type="ECO:0000313" key="4">
    <source>
        <dbReference type="EMBL" id="EOW81308.1"/>
    </source>
</evidence>
<dbReference type="EMBL" id="ASWH01000001">
    <property type="protein sequence ID" value="EOW81308.1"/>
    <property type="molecule type" value="Genomic_DNA"/>
</dbReference>
<dbReference type="Pfam" id="PF09250">
    <property type="entry name" value="Prim-Pol"/>
    <property type="match status" value="1"/>
</dbReference>
<dbReference type="Proteomes" id="UP000013750">
    <property type="component" value="Unassembled WGS sequence"/>
</dbReference>
<protein>
    <recommendedName>
        <fullName evidence="7">Primase C-terminal 1 domain-containing protein</fullName>
    </recommendedName>
</protein>
<feature type="domain" description="DNA primase/polymerase bifunctional N-terminal" evidence="2">
    <location>
        <begin position="1"/>
        <end position="141"/>
    </location>
</feature>
<name>R2XTV8_9ENTE</name>
<sequence length="257" mass="28956">MIPMKEKTPLIKFADCPPLTEKEIQDLWTKYPDANIAVKTDKFFVIDIDRHEGGDDGFKSIALYDYPEHFRDTMYQMTPNGGEQLFYFKKDSLPANQNIGWLAGVDVKAHPNNYVMVPPSTTKKGTYEWAVSEFNIAPDKIVTASKELIQAVIKLAREDTNFKRPDFRAKTGTKNKTTEILETVAEGFGSSNSGRNDKLAKFVGGLLLRGVEEDRIRALANQTNRNSINPLPNKEVVATVESIIKKHHREKGVVVNQ</sequence>
<evidence type="ECO:0000313" key="6">
    <source>
        <dbReference type="Proteomes" id="UP000014160"/>
    </source>
</evidence>
<comment type="caution">
    <text evidence="3">The sequence shown here is derived from an EMBL/GenBank/DDBJ whole genome shotgun (WGS) entry which is preliminary data.</text>
</comment>
<dbReference type="SUPFAM" id="SSF56747">
    <property type="entry name" value="Prim-pol domain"/>
    <property type="match status" value="1"/>
</dbReference>
<dbReference type="CDD" id="cd04859">
    <property type="entry name" value="Prim_Pol"/>
    <property type="match status" value="1"/>
</dbReference>
<evidence type="ECO:0000313" key="3">
    <source>
        <dbReference type="EMBL" id="EOI53417.1"/>
    </source>
</evidence>
<gene>
    <name evidence="4" type="ORF">I592_00593</name>
    <name evidence="3" type="ORF">UKC_03369</name>
</gene>
<dbReference type="InterPro" id="IPR015330">
    <property type="entry name" value="DNA_primase/pol_bifunc_N"/>
</dbReference>
<accession>R2XTV8</accession>
<dbReference type="Pfam" id="PF08708">
    <property type="entry name" value="PriCT_1"/>
    <property type="match status" value="1"/>
</dbReference>
<organism evidence="3 5">
    <name type="scientific">Enterococcus gilvus ATCC BAA-350</name>
    <dbReference type="NCBI Taxonomy" id="1158614"/>
    <lineage>
        <taxon>Bacteria</taxon>
        <taxon>Bacillati</taxon>
        <taxon>Bacillota</taxon>
        <taxon>Bacilli</taxon>
        <taxon>Lactobacillales</taxon>
        <taxon>Enterococcaceae</taxon>
        <taxon>Enterococcus</taxon>
    </lineage>
</organism>
<dbReference type="Proteomes" id="UP000014160">
    <property type="component" value="Unassembled WGS sequence"/>
</dbReference>
<dbReference type="eggNOG" id="COG5519">
    <property type="taxonomic scope" value="Bacteria"/>
</dbReference>
<reference evidence="4 6" key="2">
    <citation type="submission" date="2013-03" db="EMBL/GenBank/DDBJ databases">
        <title>The Genome Sequence of Enterococcus gilvus ATCC BAA-350 (PacBio/Illumina hybrid assembly).</title>
        <authorList>
            <consortium name="The Broad Institute Genomics Platform"/>
            <consortium name="The Broad Institute Genome Sequencing Center for Infectious Disease"/>
            <person name="Earl A."/>
            <person name="Russ C."/>
            <person name="Gilmore M."/>
            <person name="Surin D."/>
            <person name="Walker B."/>
            <person name="Young S."/>
            <person name="Zeng Q."/>
            <person name="Gargeya S."/>
            <person name="Fitzgerald M."/>
            <person name="Haas B."/>
            <person name="Abouelleil A."/>
            <person name="Allen A.W."/>
            <person name="Alvarado L."/>
            <person name="Arachchi H.M."/>
            <person name="Berlin A.M."/>
            <person name="Chapman S.B."/>
            <person name="Gainer-Dewar J."/>
            <person name="Goldberg J."/>
            <person name="Griggs A."/>
            <person name="Gujja S."/>
            <person name="Hansen M."/>
            <person name="Howarth C."/>
            <person name="Imamovic A."/>
            <person name="Ireland A."/>
            <person name="Larimer J."/>
            <person name="McCowan C."/>
            <person name="Murphy C."/>
            <person name="Pearson M."/>
            <person name="Poon T.W."/>
            <person name="Priest M."/>
            <person name="Roberts A."/>
            <person name="Saif S."/>
            <person name="Shea T."/>
            <person name="Sisk P."/>
            <person name="Sykes S."/>
            <person name="Wortman J."/>
            <person name="Nusbaum C."/>
            <person name="Birren B."/>
        </authorList>
    </citation>
    <scope>NUCLEOTIDE SEQUENCE [LARGE SCALE GENOMIC DNA]</scope>
    <source>
        <strain evidence="4 6">ATCC BAA-350</strain>
    </source>
</reference>
<proteinExistence type="predicted"/>
<dbReference type="HOGENOM" id="CLU_082084_1_0_9"/>
<dbReference type="PATRIC" id="fig|1158614.3.peg.3341"/>
<dbReference type="EMBL" id="AJDQ01000012">
    <property type="protein sequence ID" value="EOI53417.1"/>
    <property type="molecule type" value="Genomic_DNA"/>
</dbReference>